<feature type="domain" description="VOC" evidence="1">
    <location>
        <begin position="2"/>
        <end position="112"/>
    </location>
</feature>
<dbReference type="EMBL" id="RFFH01000014">
    <property type="protein sequence ID" value="RMI29455.1"/>
    <property type="molecule type" value="Genomic_DNA"/>
</dbReference>
<dbReference type="InterPro" id="IPR037523">
    <property type="entry name" value="VOC_core"/>
</dbReference>
<name>A0A3M2L0X4_9NOCA</name>
<dbReference type="RefSeq" id="WP_122190688.1">
    <property type="nucleotide sequence ID" value="NZ_RFFH01000014.1"/>
</dbReference>
<dbReference type="Proteomes" id="UP000279275">
    <property type="component" value="Unassembled WGS sequence"/>
</dbReference>
<dbReference type="PROSITE" id="PS51819">
    <property type="entry name" value="VOC"/>
    <property type="match status" value="1"/>
</dbReference>
<evidence type="ECO:0000313" key="3">
    <source>
        <dbReference type="Proteomes" id="UP000279275"/>
    </source>
</evidence>
<keyword evidence="3" id="KW-1185">Reference proteome</keyword>
<dbReference type="InterPro" id="IPR029068">
    <property type="entry name" value="Glyas_Bleomycin-R_OHBP_Dase"/>
</dbReference>
<proteinExistence type="predicted"/>
<evidence type="ECO:0000313" key="2">
    <source>
        <dbReference type="EMBL" id="RMI29455.1"/>
    </source>
</evidence>
<evidence type="ECO:0000259" key="1">
    <source>
        <dbReference type="PROSITE" id="PS51819"/>
    </source>
</evidence>
<reference evidence="2 3" key="1">
    <citation type="submission" date="2018-10" db="EMBL/GenBank/DDBJ databases">
        <title>Isolation from cow dung.</title>
        <authorList>
            <person name="Ling L."/>
        </authorList>
    </citation>
    <scope>NUCLEOTIDE SEQUENCE [LARGE SCALE GENOMIC DNA]</scope>
    <source>
        <strain evidence="2 3">NEAU-LL90</strain>
    </source>
</reference>
<organism evidence="2 3">
    <name type="scientific">Nocardia stercoris</name>
    <dbReference type="NCBI Taxonomy" id="2483361"/>
    <lineage>
        <taxon>Bacteria</taxon>
        <taxon>Bacillati</taxon>
        <taxon>Actinomycetota</taxon>
        <taxon>Actinomycetes</taxon>
        <taxon>Mycobacteriales</taxon>
        <taxon>Nocardiaceae</taxon>
        <taxon>Nocardia</taxon>
    </lineage>
</organism>
<protein>
    <submittedName>
        <fullName evidence="2">VOC family protein</fullName>
    </submittedName>
</protein>
<gene>
    <name evidence="2" type="ORF">EBN03_25575</name>
</gene>
<accession>A0A3M2L0X4</accession>
<dbReference type="AlphaFoldDB" id="A0A3M2L0X4"/>
<dbReference type="Pfam" id="PF00903">
    <property type="entry name" value="Glyoxalase"/>
    <property type="match status" value="1"/>
</dbReference>
<comment type="caution">
    <text evidence="2">The sequence shown here is derived from an EMBL/GenBank/DDBJ whole genome shotgun (WGS) entry which is preliminary data.</text>
</comment>
<dbReference type="Gene3D" id="3.10.180.10">
    <property type="entry name" value="2,3-Dihydroxybiphenyl 1,2-Dioxygenase, domain 1"/>
    <property type="match status" value="1"/>
</dbReference>
<sequence length="128" mass="14651">MRLNQVTIGSTDLERSEGFYTLLGLRLIVRDRHYLRFECPDGDSTFSVELVEAVAANGQVTVYFETEALDHECRRLTAAGLVFDQEPTDMPWLWREARLRDPDGHPLCLFRAGENRRNPPWRVGTGGE</sequence>
<dbReference type="InterPro" id="IPR004360">
    <property type="entry name" value="Glyas_Fos-R_dOase_dom"/>
</dbReference>
<dbReference type="SUPFAM" id="SSF54593">
    <property type="entry name" value="Glyoxalase/Bleomycin resistance protein/Dihydroxybiphenyl dioxygenase"/>
    <property type="match status" value="1"/>
</dbReference>
<dbReference type="OrthoDB" id="9798201at2"/>